<name>A0AAV3U9G0_9ALTE</name>
<gene>
    <name evidence="2" type="ORF">GCM10025791_47120</name>
</gene>
<protein>
    <submittedName>
        <fullName evidence="2">Phytase</fullName>
    </submittedName>
</protein>
<dbReference type="PROSITE" id="PS51662">
    <property type="entry name" value="BP_PHYTASE"/>
    <property type="match status" value="2"/>
</dbReference>
<organism evidence="2 3">
    <name type="scientific">Halioxenophilus aromaticivorans</name>
    <dbReference type="NCBI Taxonomy" id="1306992"/>
    <lineage>
        <taxon>Bacteria</taxon>
        <taxon>Pseudomonadati</taxon>
        <taxon>Pseudomonadota</taxon>
        <taxon>Gammaproteobacteria</taxon>
        <taxon>Alteromonadales</taxon>
        <taxon>Alteromonadaceae</taxon>
        <taxon>Halioxenophilus</taxon>
    </lineage>
</organism>
<accession>A0AAV3U9G0</accession>
<dbReference type="Proteomes" id="UP001409585">
    <property type="component" value="Unassembled WGS sequence"/>
</dbReference>
<dbReference type="InterPro" id="IPR003431">
    <property type="entry name" value="B-propeller_Phytase"/>
</dbReference>
<proteinExistence type="predicted"/>
<evidence type="ECO:0000313" key="3">
    <source>
        <dbReference type="Proteomes" id="UP001409585"/>
    </source>
</evidence>
<feature type="domain" description="BPP" evidence="1">
    <location>
        <begin position="310"/>
        <end position="636"/>
    </location>
</feature>
<keyword evidence="3" id="KW-1185">Reference proteome</keyword>
<dbReference type="GO" id="GO:0016158">
    <property type="term" value="F:inositol hexakisphosphate 3-phosphatase activity"/>
    <property type="evidence" value="ECO:0007669"/>
    <property type="project" value="InterPro"/>
</dbReference>
<dbReference type="EMBL" id="BAABLX010000079">
    <property type="protein sequence ID" value="GAA4960399.1"/>
    <property type="molecule type" value="Genomic_DNA"/>
</dbReference>
<feature type="domain" description="BPP" evidence="1">
    <location>
        <begin position="1"/>
        <end position="306"/>
    </location>
</feature>
<dbReference type="Gene3D" id="2.120.10.30">
    <property type="entry name" value="TolB, C-terminal domain"/>
    <property type="match status" value="2"/>
</dbReference>
<dbReference type="AlphaFoldDB" id="A0AAV3U9G0"/>
<evidence type="ECO:0000259" key="1">
    <source>
        <dbReference type="PROSITE" id="PS51662"/>
    </source>
</evidence>
<dbReference type="Pfam" id="PF02333">
    <property type="entry name" value="Phytase"/>
    <property type="match status" value="1"/>
</dbReference>
<reference evidence="3" key="1">
    <citation type="journal article" date="2019" name="Int. J. Syst. Evol. Microbiol.">
        <title>The Global Catalogue of Microorganisms (GCM) 10K type strain sequencing project: providing services to taxonomists for standard genome sequencing and annotation.</title>
        <authorList>
            <consortium name="The Broad Institute Genomics Platform"/>
            <consortium name="The Broad Institute Genome Sequencing Center for Infectious Disease"/>
            <person name="Wu L."/>
            <person name="Ma J."/>
        </authorList>
    </citation>
    <scope>NUCLEOTIDE SEQUENCE [LARGE SCALE GENOMIC DNA]</scope>
    <source>
        <strain evidence="3">JCM 19134</strain>
    </source>
</reference>
<comment type="caution">
    <text evidence="2">The sequence shown here is derived from an EMBL/GenBank/DDBJ whole genome shotgun (WGS) entry which is preliminary data.</text>
</comment>
<sequence>MVALFAFALVGCGATEAKFEQQDKVNVSTVTVQWQPKTDVATVAVLDRLALPHAPEHKLLAVEHSGLQIREGEKVVAQMAGNFENLAAVKLSSNASLVGALDDVSQQVTVLNIVDSDFDTTIMLPKQNYEVSNLCFYQDYEQNNYAFLISEIGVGSQWLLGRGERLLAEPMQVRSLPIPPNSQFCVVDQAHETLLVNEDGVGFWAYPAHAEADALRQPVALIKPFGTLLSAANMALVPNGVMLMDPEAQQLHIVQRSDNGWQPALHILLPEIDDPEQLHVLEYENTLQIELRDDDNDTWWHTAIDWPRRPDAPLTGLPVVSASVETQPVDSVGDAADDPAIWVHPERQSLSLVLATNKKAGLEVYRLDGSRKQSLPVGRLNNVDVRSGLYPDGQEWHLAGASHRDSNSISLFAISEKDGVVTHVSDIATALHNVYGFCLYRPKADELYAFINDKDGTVLQYEIDTREFTGSEVRRFSLGSQPEGCVADDINHRLFIGEEDVGVWVLNAQWDSLAEPKPVIKVGGLLHDDVEGIALYQRLQDADQAPLLVISSQGNDSYMVIDSEPPYKTLGAFRIGINLQQGIDGASETDGLAVTSADLGGGFSQGLLVVQDGRNRLPEQTQNFKFVPWDKIELLLGSKND</sequence>
<dbReference type="InterPro" id="IPR011042">
    <property type="entry name" value="6-blade_b-propeller_TolB-like"/>
</dbReference>
<dbReference type="SUPFAM" id="SSF50956">
    <property type="entry name" value="Thermostable phytase (3-phytase)"/>
    <property type="match status" value="2"/>
</dbReference>
<evidence type="ECO:0000313" key="2">
    <source>
        <dbReference type="EMBL" id="GAA4960399.1"/>
    </source>
</evidence>